<feature type="transmembrane region" description="Helical" evidence="7">
    <location>
        <begin position="6"/>
        <end position="25"/>
    </location>
</feature>
<keyword evidence="4 7" id="KW-0812">Transmembrane</keyword>
<name>A0A9X8ZGY4_9BACI</name>
<dbReference type="Pfam" id="PF04239">
    <property type="entry name" value="DUF421"/>
    <property type="match status" value="1"/>
</dbReference>
<evidence type="ECO:0000256" key="4">
    <source>
        <dbReference type="ARBA" id="ARBA00022692"/>
    </source>
</evidence>
<dbReference type="PANTHER" id="PTHR34582">
    <property type="entry name" value="UPF0702 TRANSMEMBRANE PROTEIN YCAP"/>
    <property type="match status" value="1"/>
</dbReference>
<reference evidence="10 11" key="1">
    <citation type="journal article" date="2019" name="Environ. Microbiol.">
        <title>An active ?-lactamase is a part of an orchestrated cell wall stress resistance network of Bacillus subtilis and related rhizosphere species.</title>
        <authorList>
            <person name="Bucher T."/>
            <person name="Keren-Paz A."/>
            <person name="Hausser J."/>
            <person name="Olender T."/>
            <person name="Cytryn E."/>
            <person name="Kolodkin-Gal I."/>
        </authorList>
    </citation>
    <scope>NUCLEOTIDE SEQUENCE [LARGE SCALE GENOMIC DNA]</scope>
    <source>
        <strain evidence="10 11">I4</strain>
    </source>
</reference>
<dbReference type="InterPro" id="IPR048454">
    <property type="entry name" value="YetF_N"/>
</dbReference>
<evidence type="ECO:0000256" key="2">
    <source>
        <dbReference type="ARBA" id="ARBA00006448"/>
    </source>
</evidence>
<dbReference type="PANTHER" id="PTHR34582:SF5">
    <property type="entry name" value="UPF0702 TRANSMEMBRANE PROTEIN YETF"/>
    <property type="match status" value="1"/>
</dbReference>
<dbReference type="Pfam" id="PF20730">
    <property type="entry name" value="YetF_N"/>
    <property type="match status" value="1"/>
</dbReference>
<evidence type="ECO:0000259" key="8">
    <source>
        <dbReference type="Pfam" id="PF04239"/>
    </source>
</evidence>
<dbReference type="RefSeq" id="WP_137016927.1">
    <property type="nucleotide sequence ID" value="NZ_SZNS01000012.1"/>
</dbReference>
<feature type="domain" description="YetF C-terminal" evidence="8">
    <location>
        <begin position="80"/>
        <end position="214"/>
    </location>
</feature>
<feature type="domain" description="YetF-like N-terminal transmembrane" evidence="9">
    <location>
        <begin position="3"/>
        <end position="77"/>
    </location>
</feature>
<evidence type="ECO:0000256" key="7">
    <source>
        <dbReference type="SAM" id="Phobius"/>
    </source>
</evidence>
<dbReference type="OrthoDB" id="1076133at2"/>
<sequence>MIYLEIAMKLGIGLVGLLAVTRLLGKKEMSQVTPFDFIYALVLGGILEEGIYDEKVSIWKILFTICLWGIFVYIIEVCAQKSDRMKKLLKGQPSLIIRNGELDIKQMKKNHLDLEQVRTMLRKQGVFTLREVRDLYLEPGGDISVKLHTKAGSVTPDMLGLNPVDEAPSILVVEEGQIKEEELQSVKKSKEWLLEGLQKRNYKTIEDILYGEWSETDGFYIQPYPPKKKKLP</sequence>
<dbReference type="InterPro" id="IPR023090">
    <property type="entry name" value="UPF0702_alpha/beta_dom_sf"/>
</dbReference>
<evidence type="ECO:0000313" key="10">
    <source>
        <dbReference type="EMBL" id="TKH11478.1"/>
    </source>
</evidence>
<evidence type="ECO:0000256" key="5">
    <source>
        <dbReference type="ARBA" id="ARBA00022989"/>
    </source>
</evidence>
<keyword evidence="3" id="KW-1003">Cell membrane</keyword>
<proteinExistence type="inferred from homology"/>
<dbReference type="Gene3D" id="3.30.240.20">
    <property type="entry name" value="bsu07140 like domains"/>
    <property type="match status" value="2"/>
</dbReference>
<evidence type="ECO:0000256" key="6">
    <source>
        <dbReference type="ARBA" id="ARBA00023136"/>
    </source>
</evidence>
<dbReference type="GO" id="GO:0005886">
    <property type="term" value="C:plasma membrane"/>
    <property type="evidence" value="ECO:0007669"/>
    <property type="project" value="UniProtKB-SubCell"/>
</dbReference>
<evidence type="ECO:0000313" key="11">
    <source>
        <dbReference type="Proteomes" id="UP000309170"/>
    </source>
</evidence>
<accession>A0A9X8ZGY4</accession>
<gene>
    <name evidence="10" type="ORF">FC678_12180</name>
</gene>
<evidence type="ECO:0000259" key="9">
    <source>
        <dbReference type="Pfam" id="PF20730"/>
    </source>
</evidence>
<feature type="transmembrane region" description="Helical" evidence="7">
    <location>
        <begin position="58"/>
        <end position="79"/>
    </location>
</feature>
<comment type="subcellular location">
    <subcellularLocation>
        <location evidence="1">Cell membrane</location>
        <topology evidence="1">Multi-pass membrane protein</topology>
    </subcellularLocation>
</comment>
<organism evidence="10 11">
    <name type="scientific">Peribacillus simplex</name>
    <dbReference type="NCBI Taxonomy" id="1478"/>
    <lineage>
        <taxon>Bacteria</taxon>
        <taxon>Bacillati</taxon>
        <taxon>Bacillota</taxon>
        <taxon>Bacilli</taxon>
        <taxon>Bacillales</taxon>
        <taxon>Bacillaceae</taxon>
        <taxon>Peribacillus</taxon>
    </lineage>
</organism>
<dbReference type="Proteomes" id="UP000309170">
    <property type="component" value="Unassembled WGS sequence"/>
</dbReference>
<dbReference type="EMBL" id="SZNT01000154">
    <property type="protein sequence ID" value="TKH11478.1"/>
    <property type="molecule type" value="Genomic_DNA"/>
</dbReference>
<dbReference type="AlphaFoldDB" id="A0A9X8ZGY4"/>
<evidence type="ECO:0000256" key="1">
    <source>
        <dbReference type="ARBA" id="ARBA00004651"/>
    </source>
</evidence>
<keyword evidence="6 7" id="KW-0472">Membrane</keyword>
<dbReference type="InterPro" id="IPR007353">
    <property type="entry name" value="DUF421"/>
</dbReference>
<protein>
    <submittedName>
        <fullName evidence="10">DUF421 domain-containing protein</fullName>
    </submittedName>
</protein>
<keyword evidence="5 7" id="KW-1133">Transmembrane helix</keyword>
<comment type="similarity">
    <text evidence="2">Belongs to the UPF0702 family.</text>
</comment>
<evidence type="ECO:0000256" key="3">
    <source>
        <dbReference type="ARBA" id="ARBA00022475"/>
    </source>
</evidence>
<comment type="caution">
    <text evidence="10">The sequence shown here is derived from an EMBL/GenBank/DDBJ whole genome shotgun (WGS) entry which is preliminary data.</text>
</comment>